<evidence type="ECO:0000256" key="6">
    <source>
        <dbReference type="ARBA" id="ARBA00022692"/>
    </source>
</evidence>
<dbReference type="SFLD" id="SFLDS00003">
    <property type="entry name" value="Haloacid_Dehalogenase"/>
    <property type="match status" value="1"/>
</dbReference>
<dbReference type="PANTHER" id="PTHR48085">
    <property type="entry name" value="CADMIUM/ZINC-TRANSPORTING ATPASE HMA2-RELATED"/>
    <property type="match status" value="1"/>
</dbReference>
<feature type="transmembrane region" description="Helical" evidence="14">
    <location>
        <begin position="596"/>
        <end position="614"/>
    </location>
</feature>
<dbReference type="InterPro" id="IPR001757">
    <property type="entry name" value="P_typ_ATPase"/>
</dbReference>
<dbReference type="Proteomes" id="UP000233482">
    <property type="component" value="Unassembled WGS sequence"/>
</dbReference>
<comment type="catalytic activity">
    <reaction evidence="13">
        <text>Cd(2+)(in) + ATP + H2O = Cd(2+)(out) + ADP + phosphate + H(+)</text>
        <dbReference type="Rhea" id="RHEA:12132"/>
        <dbReference type="ChEBI" id="CHEBI:15377"/>
        <dbReference type="ChEBI" id="CHEBI:15378"/>
        <dbReference type="ChEBI" id="CHEBI:30616"/>
        <dbReference type="ChEBI" id="CHEBI:43474"/>
        <dbReference type="ChEBI" id="CHEBI:48775"/>
        <dbReference type="ChEBI" id="CHEBI:456216"/>
        <dbReference type="EC" id="7.2.2.21"/>
    </reaction>
</comment>
<feature type="transmembrane region" description="Helical" evidence="14">
    <location>
        <begin position="256"/>
        <end position="276"/>
    </location>
</feature>
<feature type="transmembrane region" description="Helical" evidence="14">
    <location>
        <begin position="571"/>
        <end position="590"/>
    </location>
</feature>
<dbReference type="SFLD" id="SFLDF00027">
    <property type="entry name" value="p-type_atpase"/>
    <property type="match status" value="1"/>
</dbReference>
<evidence type="ECO:0000256" key="9">
    <source>
        <dbReference type="ARBA" id="ARBA00022989"/>
    </source>
</evidence>
<dbReference type="EMBL" id="PIXC01000016">
    <property type="protein sequence ID" value="PKE25843.1"/>
    <property type="molecule type" value="Genomic_DNA"/>
</dbReference>
<name>A0A855GXN0_9STAP</name>
<dbReference type="SUPFAM" id="SSF81653">
    <property type="entry name" value="Calcium ATPase, transduction domain A"/>
    <property type="match status" value="1"/>
</dbReference>
<keyword evidence="14" id="KW-1003">Cell membrane</keyword>
<dbReference type="GO" id="GO:0016887">
    <property type="term" value="F:ATP hydrolysis activity"/>
    <property type="evidence" value="ECO:0007669"/>
    <property type="project" value="InterPro"/>
</dbReference>
<dbReference type="PRINTS" id="PR00941">
    <property type="entry name" value="CDATPASE"/>
</dbReference>
<comment type="similarity">
    <text evidence="2 14">Belongs to the cation transport ATPase (P-type) (TC 3.A.3) family. Type IB subfamily.</text>
</comment>
<proteinExistence type="inferred from homology"/>
<evidence type="ECO:0000256" key="2">
    <source>
        <dbReference type="ARBA" id="ARBA00006024"/>
    </source>
</evidence>
<dbReference type="InterPro" id="IPR036412">
    <property type="entry name" value="HAD-like_sf"/>
</dbReference>
<evidence type="ECO:0000313" key="17">
    <source>
        <dbReference type="Proteomes" id="UP000233482"/>
    </source>
</evidence>
<evidence type="ECO:0000256" key="13">
    <source>
        <dbReference type="ARBA" id="ARBA00049338"/>
    </source>
</evidence>
<keyword evidence="14" id="KW-0547">Nucleotide-binding</keyword>
<dbReference type="Gene3D" id="3.40.50.1000">
    <property type="entry name" value="HAD superfamily/HAD-like"/>
    <property type="match status" value="1"/>
</dbReference>
<dbReference type="Gene3D" id="2.70.150.10">
    <property type="entry name" value="Calcium-transporting ATPase, cytoplasmic transduction domain A"/>
    <property type="match status" value="1"/>
</dbReference>
<dbReference type="InterPro" id="IPR027256">
    <property type="entry name" value="P-typ_ATPase_IB"/>
</dbReference>
<dbReference type="SFLD" id="SFLDG00002">
    <property type="entry name" value="C1.7:_P-type_atpase_like"/>
    <property type="match status" value="1"/>
</dbReference>
<dbReference type="NCBIfam" id="TIGR01511">
    <property type="entry name" value="ATPase-IB1_Cu"/>
    <property type="match status" value="1"/>
</dbReference>
<dbReference type="NCBIfam" id="TIGR01525">
    <property type="entry name" value="ATPase-IB_hvy"/>
    <property type="match status" value="1"/>
</dbReference>
<dbReference type="EC" id="7.2.2.21" evidence="12"/>
<dbReference type="Pfam" id="PF00122">
    <property type="entry name" value="E1-E2_ATPase"/>
    <property type="match status" value="1"/>
</dbReference>
<keyword evidence="8" id="KW-1278">Translocase</keyword>
<dbReference type="Pfam" id="PF00702">
    <property type="entry name" value="Hydrolase"/>
    <property type="match status" value="1"/>
</dbReference>
<feature type="transmembrane region" description="Helical" evidence="14">
    <location>
        <begin position="232"/>
        <end position="250"/>
    </location>
</feature>
<feature type="transmembrane region" description="Helical" evidence="14">
    <location>
        <begin position="34"/>
        <end position="52"/>
    </location>
</feature>
<reference evidence="16 17" key="1">
    <citation type="submission" date="2017-12" db="EMBL/GenBank/DDBJ databases">
        <title>Genomics of Macrococcus caseolyticus.</title>
        <authorList>
            <person name="MacFadyen A.C."/>
            <person name="Paterson G.K."/>
        </authorList>
    </citation>
    <scope>NUCLEOTIDE SEQUENCE [LARGE SCALE GENOMIC DNA]</scope>
    <source>
        <strain evidence="16 17">5788_EF188</strain>
    </source>
</reference>
<protein>
    <recommendedName>
        <fullName evidence="12">Cd(2+)-exporting ATPase</fullName>
        <ecNumber evidence="12">7.2.2.21</ecNumber>
    </recommendedName>
</protein>
<evidence type="ECO:0000313" key="16">
    <source>
        <dbReference type="EMBL" id="PKE25843.1"/>
    </source>
</evidence>
<keyword evidence="5" id="KW-0597">Phosphoprotein</keyword>
<evidence type="ECO:0000256" key="1">
    <source>
        <dbReference type="ARBA" id="ARBA00004651"/>
    </source>
</evidence>
<dbReference type="InterPro" id="IPR023299">
    <property type="entry name" value="ATPase_P-typ_cyto_dom_N"/>
</dbReference>
<feature type="transmembrane region" description="Helical" evidence="14">
    <location>
        <begin position="59"/>
        <end position="79"/>
    </location>
</feature>
<evidence type="ECO:0000256" key="8">
    <source>
        <dbReference type="ARBA" id="ARBA00022967"/>
    </source>
</evidence>
<keyword evidence="7 14" id="KW-0479">Metal-binding</keyword>
<gene>
    <name evidence="16" type="ORF">CW686_07910</name>
</gene>
<sequence>MKKWIYQNVNTLTLITFIFLMSGLLLKWTDVQSFSNAFLIIATLIAMMPIVLKAWQSLMLKVFSIELLVTLAVIGALYIHEYTESAVVTFLFLFGSYLEARTLKITRNSISKLVDMAPQDANRLRDGEIEKVDIDDINIGDTVVVYSGGTVPVDGYIIKGKAHIIEASITGESHPVSKKENDKVYSSTIIDTGYIEVFTEKVDEDTTFAKIIELVEEAQDARSPAEKFLNRFAKWYTPSIAILSLIVWLITRDLHLAITFLVIACPGALVIGAPVANVAGIGNGAKNGVLIKGGEVIDALSKVDTLVFDKTGTLTKGRPEVTSVKFDTTHFTEQEILSLVGQIEMTSEHHLGKAVVEYVKARVAFDQSEMITTKTVKGQGIKGKIHHHTVLIGNRKLMQTHHITIQEQYEQQAKQLETSGNTVTFIAIDNTFTGIIAIADAIRSDAIEALQTMRDNGIKEIIMLTGDNARTAHTISQQLSLDTYQAEMMPDDKLKHIQLLQQQGKKVAMAGDGINDAPAIAIADVGLAMGKGGTDISMETADLVLMNDSLTQYAHAINLSRKTMRILKQNIAIALITVILLLIGIIMGGVNLAIGMFAHEVSVLLVILNAMRLIQFKSKK</sequence>
<comment type="subcellular location">
    <subcellularLocation>
        <location evidence="1">Cell membrane</location>
        <topology evidence="1">Multi-pass membrane protein</topology>
    </subcellularLocation>
</comment>
<dbReference type="SUPFAM" id="SSF56784">
    <property type="entry name" value="HAD-like"/>
    <property type="match status" value="1"/>
</dbReference>
<evidence type="ECO:0000256" key="10">
    <source>
        <dbReference type="ARBA" id="ARBA00023065"/>
    </source>
</evidence>
<keyword evidence="14" id="KW-0067">ATP-binding</keyword>
<dbReference type="GO" id="GO:0005886">
    <property type="term" value="C:plasma membrane"/>
    <property type="evidence" value="ECO:0007669"/>
    <property type="project" value="UniProtKB-SubCell"/>
</dbReference>
<keyword evidence="4" id="KW-0104">Cadmium</keyword>
<dbReference type="InterPro" id="IPR018303">
    <property type="entry name" value="ATPase_P-typ_P_site"/>
</dbReference>
<evidence type="ECO:0000256" key="11">
    <source>
        <dbReference type="ARBA" id="ARBA00023136"/>
    </source>
</evidence>
<dbReference type="GO" id="GO:0005524">
    <property type="term" value="F:ATP binding"/>
    <property type="evidence" value="ECO:0007669"/>
    <property type="project" value="UniProtKB-UniRule"/>
</dbReference>
<evidence type="ECO:0000256" key="12">
    <source>
        <dbReference type="ARBA" id="ARBA00039103"/>
    </source>
</evidence>
<accession>A0A855GXN0</accession>
<keyword evidence="9 14" id="KW-1133">Transmembrane helix</keyword>
<keyword evidence="6 14" id="KW-0812">Transmembrane</keyword>
<dbReference type="InterPro" id="IPR044492">
    <property type="entry name" value="P_typ_ATPase_HD_dom"/>
</dbReference>
<dbReference type="PANTHER" id="PTHR48085:SF5">
    <property type="entry name" value="CADMIUM_ZINC-TRANSPORTING ATPASE HMA4-RELATED"/>
    <property type="match status" value="1"/>
</dbReference>
<dbReference type="GO" id="GO:0046872">
    <property type="term" value="F:metal ion binding"/>
    <property type="evidence" value="ECO:0007669"/>
    <property type="project" value="UniProtKB-KW"/>
</dbReference>
<feature type="domain" description="P-type ATPase A" evidence="15">
    <location>
        <begin position="116"/>
        <end position="216"/>
    </location>
</feature>
<dbReference type="FunFam" id="2.70.150.10:FF:000002">
    <property type="entry name" value="Copper-transporting ATPase 1, putative"/>
    <property type="match status" value="1"/>
</dbReference>
<evidence type="ECO:0000256" key="3">
    <source>
        <dbReference type="ARBA" id="ARBA00022448"/>
    </source>
</evidence>
<evidence type="ECO:0000256" key="5">
    <source>
        <dbReference type="ARBA" id="ARBA00022553"/>
    </source>
</evidence>
<dbReference type="AlphaFoldDB" id="A0A855GXN0"/>
<dbReference type="InterPro" id="IPR059000">
    <property type="entry name" value="ATPase_P-type_domA"/>
</dbReference>
<keyword evidence="10" id="KW-0406">Ion transport</keyword>
<evidence type="ECO:0000256" key="14">
    <source>
        <dbReference type="RuleBase" id="RU362081"/>
    </source>
</evidence>
<dbReference type="InterPro" id="IPR051014">
    <property type="entry name" value="Cation_Transport_ATPase_IB"/>
</dbReference>
<dbReference type="Gene3D" id="3.40.1110.10">
    <property type="entry name" value="Calcium-transporting ATPase, cytoplasmic domain N"/>
    <property type="match status" value="1"/>
</dbReference>
<dbReference type="InterPro" id="IPR008250">
    <property type="entry name" value="ATPase_P-typ_transduc_dom_A_sf"/>
</dbReference>
<dbReference type="NCBIfam" id="TIGR01494">
    <property type="entry name" value="ATPase_P-type"/>
    <property type="match status" value="1"/>
</dbReference>
<evidence type="ECO:0000256" key="4">
    <source>
        <dbReference type="ARBA" id="ARBA00022539"/>
    </source>
</evidence>
<keyword evidence="3" id="KW-0813">Transport</keyword>
<organism evidence="16 17">
    <name type="scientific">Macrococcoides caseolyticum</name>
    <dbReference type="NCBI Taxonomy" id="69966"/>
    <lineage>
        <taxon>Bacteria</taxon>
        <taxon>Bacillati</taxon>
        <taxon>Bacillota</taxon>
        <taxon>Bacilli</taxon>
        <taxon>Bacillales</taxon>
        <taxon>Staphylococcaceae</taxon>
        <taxon>Macrococcoides</taxon>
    </lineage>
</organism>
<keyword evidence="11 14" id="KW-0472">Membrane</keyword>
<dbReference type="SUPFAM" id="SSF81665">
    <property type="entry name" value="Calcium ATPase, transmembrane domain M"/>
    <property type="match status" value="1"/>
</dbReference>
<comment type="caution">
    <text evidence="16">The sequence shown here is derived from an EMBL/GenBank/DDBJ whole genome shotgun (WGS) entry which is preliminary data.</text>
</comment>
<evidence type="ECO:0000256" key="7">
    <source>
        <dbReference type="ARBA" id="ARBA00022723"/>
    </source>
</evidence>
<dbReference type="InterPro" id="IPR023214">
    <property type="entry name" value="HAD_sf"/>
</dbReference>
<dbReference type="PRINTS" id="PR00119">
    <property type="entry name" value="CATATPASE"/>
</dbReference>
<dbReference type="CDD" id="cd02079">
    <property type="entry name" value="P-type_ATPase_HM"/>
    <property type="match status" value="1"/>
</dbReference>
<dbReference type="PROSITE" id="PS00154">
    <property type="entry name" value="ATPASE_E1_E2"/>
    <property type="match status" value="1"/>
</dbReference>
<feature type="transmembrane region" description="Helical" evidence="14">
    <location>
        <begin position="12"/>
        <end position="28"/>
    </location>
</feature>
<dbReference type="InterPro" id="IPR023298">
    <property type="entry name" value="ATPase_P-typ_TM_dom_sf"/>
</dbReference>
<dbReference type="GO" id="GO:0008551">
    <property type="term" value="F:P-type cadmium transporter activity"/>
    <property type="evidence" value="ECO:0007669"/>
    <property type="project" value="UniProtKB-EC"/>
</dbReference>
<dbReference type="RefSeq" id="WP_101144260.1">
    <property type="nucleotide sequence ID" value="NZ_CP073801.1"/>
</dbReference>
<evidence type="ECO:0000259" key="15">
    <source>
        <dbReference type="Pfam" id="PF00122"/>
    </source>
</evidence>